<protein>
    <submittedName>
        <fullName evidence="2">Heterokaryon incompatibility protein-domain-containing protein</fullName>
    </submittedName>
</protein>
<gene>
    <name evidence="2" type="ORF">FB567DRAFT_521220</name>
</gene>
<feature type="domain" description="Heterokaryon incompatibility" evidence="1">
    <location>
        <begin position="117"/>
        <end position="265"/>
    </location>
</feature>
<dbReference type="PANTHER" id="PTHR33112">
    <property type="entry name" value="DOMAIN PROTEIN, PUTATIVE-RELATED"/>
    <property type="match status" value="1"/>
</dbReference>
<reference evidence="2" key="1">
    <citation type="journal article" date="2021" name="Nat. Commun.">
        <title>Genetic determinants of endophytism in the Arabidopsis root mycobiome.</title>
        <authorList>
            <person name="Mesny F."/>
            <person name="Miyauchi S."/>
            <person name="Thiergart T."/>
            <person name="Pickel B."/>
            <person name="Atanasova L."/>
            <person name="Karlsson M."/>
            <person name="Huettel B."/>
            <person name="Barry K.W."/>
            <person name="Haridas S."/>
            <person name="Chen C."/>
            <person name="Bauer D."/>
            <person name="Andreopoulos W."/>
            <person name="Pangilinan J."/>
            <person name="LaButti K."/>
            <person name="Riley R."/>
            <person name="Lipzen A."/>
            <person name="Clum A."/>
            <person name="Drula E."/>
            <person name="Henrissat B."/>
            <person name="Kohler A."/>
            <person name="Grigoriev I.V."/>
            <person name="Martin F.M."/>
            <person name="Hacquard S."/>
        </authorList>
    </citation>
    <scope>NUCLEOTIDE SEQUENCE</scope>
    <source>
        <strain evidence="2">MPI-SDFR-AT-0120</strain>
    </source>
</reference>
<sequence>MNLYYLLREDESVPKRSFAEQPTQTSSAFMRIFALADGVEQDGVKSLHVTNRALHTTLSSSSSLSIARRWLNECNLTHKDCQTMSGRMPTRVLDIGTDNESVNVKLHTTHEGQSDPYAALTYCWGGDQVAKAVTANITQLQAGLDLALLPKTIKDAICVTRGLGLQYLWVDCLCIIQDDDDDVAWEISNMASVFLGATVTISASSAKASTEGFLDPGKRACVELNSNVLRFSICPATPFRIYLEWPPQYLAREEPLATRAWTLQERVLSTRVLDYCGGMAWWVCHNEAKSEDGPLEEKKPPAHFYYPPGVLRQRHKGDMRSPEDFVHDETYRPTPLGAWKSTVEEYSKRRMTFGKDKLLAISGIAAEYAKFFQCEYLAGLWQFDFISELSWYVTDPVFLRLPRPKVWRAPSWSWAAVDGIVASSRLFLRGKSNLVVHEAKAQPVSPFAPFGALQADQCYLIVEGDLKQLWVKTDACHGDLFSSEDSEIEIGFSSLDALEPAANKLNGYSPAWALFLENYRGLLLSPTEDGCFRRMGTFSSFLEHKPNKVWSEDIRRQRIKIV</sequence>
<accession>A0A8K0RCA4</accession>
<dbReference type="InterPro" id="IPR010730">
    <property type="entry name" value="HET"/>
</dbReference>
<dbReference type="Proteomes" id="UP000813461">
    <property type="component" value="Unassembled WGS sequence"/>
</dbReference>
<dbReference type="AlphaFoldDB" id="A0A8K0RCA4"/>
<organism evidence="2 3">
    <name type="scientific">Paraphoma chrysanthemicola</name>
    <dbReference type="NCBI Taxonomy" id="798071"/>
    <lineage>
        <taxon>Eukaryota</taxon>
        <taxon>Fungi</taxon>
        <taxon>Dikarya</taxon>
        <taxon>Ascomycota</taxon>
        <taxon>Pezizomycotina</taxon>
        <taxon>Dothideomycetes</taxon>
        <taxon>Pleosporomycetidae</taxon>
        <taxon>Pleosporales</taxon>
        <taxon>Pleosporineae</taxon>
        <taxon>Phaeosphaeriaceae</taxon>
        <taxon>Paraphoma</taxon>
    </lineage>
</organism>
<evidence type="ECO:0000313" key="2">
    <source>
        <dbReference type="EMBL" id="KAH7089648.1"/>
    </source>
</evidence>
<dbReference type="EMBL" id="JAGMVJ010000006">
    <property type="protein sequence ID" value="KAH7089648.1"/>
    <property type="molecule type" value="Genomic_DNA"/>
</dbReference>
<proteinExistence type="predicted"/>
<keyword evidence="3" id="KW-1185">Reference proteome</keyword>
<dbReference type="Pfam" id="PF06985">
    <property type="entry name" value="HET"/>
    <property type="match status" value="1"/>
</dbReference>
<evidence type="ECO:0000313" key="3">
    <source>
        <dbReference type="Proteomes" id="UP000813461"/>
    </source>
</evidence>
<dbReference type="OrthoDB" id="5125733at2759"/>
<evidence type="ECO:0000259" key="1">
    <source>
        <dbReference type="Pfam" id="PF06985"/>
    </source>
</evidence>
<name>A0A8K0RCA4_9PLEO</name>
<dbReference type="PANTHER" id="PTHR33112:SF16">
    <property type="entry name" value="HETEROKARYON INCOMPATIBILITY DOMAIN-CONTAINING PROTEIN"/>
    <property type="match status" value="1"/>
</dbReference>
<comment type="caution">
    <text evidence="2">The sequence shown here is derived from an EMBL/GenBank/DDBJ whole genome shotgun (WGS) entry which is preliminary data.</text>
</comment>